<evidence type="ECO:0000256" key="18">
    <source>
        <dbReference type="ARBA" id="ARBA00034003"/>
    </source>
</evidence>
<dbReference type="AlphaFoldDB" id="A0A9P0CKX3"/>
<dbReference type="GO" id="GO:0071897">
    <property type="term" value="P:DNA biosynthetic process"/>
    <property type="evidence" value="ECO:0007669"/>
    <property type="project" value="InterPro"/>
</dbReference>
<dbReference type="GO" id="GO:0006273">
    <property type="term" value="P:lagging strand elongation"/>
    <property type="evidence" value="ECO:0007669"/>
    <property type="project" value="TreeGrafter"/>
</dbReference>
<keyword evidence="10" id="KW-0863">Zinc-finger</keyword>
<keyword evidence="13" id="KW-0460">Magnesium</keyword>
<dbReference type="InterPro" id="IPR036599">
    <property type="entry name" value="DNA_ligase_N_sf"/>
</dbReference>
<evidence type="ECO:0000256" key="2">
    <source>
        <dbReference type="ARBA" id="ARBA00004123"/>
    </source>
</evidence>
<dbReference type="CDD" id="cd07902">
    <property type="entry name" value="Adenylation_DNA_ligase_III"/>
    <property type="match status" value="1"/>
</dbReference>
<evidence type="ECO:0000256" key="21">
    <source>
        <dbReference type="SAM" id="MobiDB-lite"/>
    </source>
</evidence>
<dbReference type="GO" id="GO:0003910">
    <property type="term" value="F:DNA ligase (ATP) activity"/>
    <property type="evidence" value="ECO:0007669"/>
    <property type="project" value="UniProtKB-EC"/>
</dbReference>
<keyword evidence="26" id="KW-1185">Reference proteome</keyword>
<dbReference type="GO" id="GO:0070421">
    <property type="term" value="C:DNA ligase III-XRCC1 complex"/>
    <property type="evidence" value="ECO:0007669"/>
    <property type="project" value="TreeGrafter"/>
</dbReference>
<dbReference type="Pfam" id="PF04679">
    <property type="entry name" value="DNA_ligase_A_C"/>
    <property type="match status" value="1"/>
</dbReference>
<dbReference type="PROSITE" id="PS50160">
    <property type="entry name" value="DNA_LIGASE_A3"/>
    <property type="match status" value="1"/>
</dbReference>
<evidence type="ECO:0000256" key="1">
    <source>
        <dbReference type="ARBA" id="ARBA00001946"/>
    </source>
</evidence>
<dbReference type="SMART" id="SM01336">
    <property type="entry name" value="zf-PARP"/>
    <property type="match status" value="1"/>
</dbReference>
<dbReference type="SUPFAM" id="SSF117018">
    <property type="entry name" value="ATP-dependent DNA ligase DNA-binding domain"/>
    <property type="match status" value="1"/>
</dbReference>
<dbReference type="EC" id="6.5.1.1" evidence="19"/>
<dbReference type="PROSITE" id="PS00697">
    <property type="entry name" value="DNA_LIGASE_A1"/>
    <property type="match status" value="1"/>
</dbReference>
<evidence type="ECO:0000256" key="6">
    <source>
        <dbReference type="ARBA" id="ARBA00022705"/>
    </source>
</evidence>
<dbReference type="PROSITE" id="PS50064">
    <property type="entry name" value="ZF_PARP_2"/>
    <property type="match status" value="1"/>
</dbReference>
<evidence type="ECO:0000256" key="16">
    <source>
        <dbReference type="ARBA" id="ARBA00023242"/>
    </source>
</evidence>
<evidence type="ECO:0000256" key="19">
    <source>
        <dbReference type="RuleBase" id="RU000617"/>
    </source>
</evidence>
<evidence type="ECO:0000259" key="22">
    <source>
        <dbReference type="PROSITE" id="PS50064"/>
    </source>
</evidence>
<keyword evidence="14 19" id="KW-0233">DNA recombination</keyword>
<keyword evidence="9 19" id="KW-0227">DNA damage</keyword>
<reference evidence="25" key="1">
    <citation type="submission" date="2022-01" db="EMBL/GenBank/DDBJ databases">
        <authorList>
            <person name="King R."/>
        </authorList>
    </citation>
    <scope>NUCLEOTIDE SEQUENCE</scope>
</reference>
<evidence type="ECO:0000256" key="10">
    <source>
        <dbReference type="ARBA" id="ARBA00022771"/>
    </source>
</evidence>
<dbReference type="InterPro" id="IPR050191">
    <property type="entry name" value="ATP-dep_DNA_ligase"/>
</dbReference>
<evidence type="ECO:0000256" key="15">
    <source>
        <dbReference type="ARBA" id="ARBA00023204"/>
    </source>
</evidence>
<feature type="region of interest" description="Disordered" evidence="21">
    <location>
        <begin position="745"/>
        <end position="865"/>
    </location>
</feature>
<dbReference type="FunFam" id="1.10.3260.10:FF:000002">
    <property type="entry name" value="DNA ligase"/>
    <property type="match status" value="1"/>
</dbReference>
<evidence type="ECO:0000313" key="26">
    <source>
        <dbReference type="Proteomes" id="UP001153636"/>
    </source>
</evidence>
<dbReference type="PANTHER" id="PTHR45674">
    <property type="entry name" value="DNA LIGASE 1/3 FAMILY MEMBER"/>
    <property type="match status" value="1"/>
</dbReference>
<feature type="domain" description="BRCT" evidence="24">
    <location>
        <begin position="870"/>
        <end position="960"/>
    </location>
</feature>
<accession>A0A9P0CKX3</accession>
<comment type="similarity">
    <text evidence="3 20">Belongs to the ATP-dependent DNA ligase family.</text>
</comment>
<evidence type="ECO:0000256" key="3">
    <source>
        <dbReference type="ARBA" id="ARBA00007572"/>
    </source>
</evidence>
<dbReference type="InterPro" id="IPR012340">
    <property type="entry name" value="NA-bd_OB-fold"/>
</dbReference>
<evidence type="ECO:0000256" key="17">
    <source>
        <dbReference type="ARBA" id="ARBA00023306"/>
    </source>
</evidence>
<evidence type="ECO:0000313" key="25">
    <source>
        <dbReference type="EMBL" id="CAH1101034.1"/>
    </source>
</evidence>
<keyword evidence="7" id="KW-0479">Metal-binding</keyword>
<feature type="compositionally biased region" description="Basic and acidic residues" evidence="21">
    <location>
        <begin position="841"/>
        <end position="865"/>
    </location>
</feature>
<evidence type="ECO:0000256" key="7">
    <source>
        <dbReference type="ARBA" id="ARBA00022723"/>
    </source>
</evidence>
<dbReference type="InterPro" id="IPR000977">
    <property type="entry name" value="DNA_ligase_ATP-dep"/>
</dbReference>
<dbReference type="InterPro" id="IPR016059">
    <property type="entry name" value="DNA_ligase_ATP-dep_CS"/>
</dbReference>
<dbReference type="InterPro" id="IPR012309">
    <property type="entry name" value="DNA_ligase_ATP-dep_C"/>
</dbReference>
<dbReference type="SUPFAM" id="SSF57716">
    <property type="entry name" value="Glucocorticoid receptor-like (DNA-binding domain)"/>
    <property type="match status" value="1"/>
</dbReference>
<feature type="compositionally biased region" description="Basic and acidic residues" evidence="21">
    <location>
        <begin position="129"/>
        <end position="169"/>
    </location>
</feature>
<keyword evidence="5" id="KW-0132">Cell division</keyword>
<dbReference type="InterPro" id="IPR001510">
    <property type="entry name" value="Znf_PARP"/>
</dbReference>
<dbReference type="SUPFAM" id="SSF56091">
    <property type="entry name" value="DNA ligase/mRNA capping enzyme, catalytic domain"/>
    <property type="match status" value="1"/>
</dbReference>
<dbReference type="InterPro" id="IPR031916">
    <property type="entry name" value="LIG3_BRCT"/>
</dbReference>
<dbReference type="FunFam" id="3.30.470.30:FF:000003">
    <property type="entry name" value="DNA ligase"/>
    <property type="match status" value="1"/>
</dbReference>
<proteinExistence type="inferred from homology"/>
<dbReference type="EMBL" id="OV651823">
    <property type="protein sequence ID" value="CAH1101034.1"/>
    <property type="molecule type" value="Genomic_DNA"/>
</dbReference>
<evidence type="ECO:0000256" key="4">
    <source>
        <dbReference type="ARBA" id="ARBA00022598"/>
    </source>
</evidence>
<feature type="compositionally biased region" description="Basic and acidic residues" evidence="21">
    <location>
        <begin position="808"/>
        <end position="827"/>
    </location>
</feature>
<dbReference type="Gene3D" id="3.30.1740.10">
    <property type="entry name" value="Zinc finger, PARP-type"/>
    <property type="match status" value="1"/>
</dbReference>
<dbReference type="GO" id="GO:0051301">
    <property type="term" value="P:cell division"/>
    <property type="evidence" value="ECO:0007669"/>
    <property type="project" value="UniProtKB-KW"/>
</dbReference>
<dbReference type="PROSITE" id="PS00333">
    <property type="entry name" value="DNA_LIGASE_A2"/>
    <property type="match status" value="1"/>
</dbReference>
<sequence>MSDEEEVEEKPFAIERAKQGRAVCKKCKQKCLQGELRLAKLVYNPFGAGKMKAWHHIECLFEAFLKQRKTTKRLDSPDEIDGWSDLEEDEQDDIINRIKDMNKFFGVTSTASTTGTNKKKNDSVQSKQEPAKANKDKTKKDKAEKTNKDKADRNKDKSDNKDEANKTKKNQSFKEFRKLVADITNTDSYLDKTRCVKETFSNIFPGSSDKDDIILWCRLLLPGVVKRVYNLQSKQLIKLFSRLFNTDQDDMLNHLEKGDIGETIQEFFEDSTKIKPAKKCTLTVVEVDKFLDQLSELTKEEDQVDHFKTFVPKCTSNDLKMVIRLIKGDLRMGAGAKHILEAIHENAYENYQTSRDLDAVIMKCLSGTITTSSTKSMKGNVILLTPVLPMLAESCKSVEQAMKKCPNGMYSEIKYDGERVQIHKCGPEFKYFSRSLKPVLPHKVQHFKEYITKAFPKADDIILDSEILMVDTTTGKPLPFGTLGKHKKTEFKDASVCLFVFDCIFFNGESLIKRPLSERKQFLQDNMIEIPNHIMFSELEEIHKKEDLSKMIAKVLKMGLEGLVLKDIKSIYEPGKRHWLKVKKDYLFDGAMADSADLIVLGAWYGTGKKGGMMSVFLMGCYDSKSDKFCTVTKVHTGHDDKTLEKLQSELDMIKIKQEQSKVPNWLKCTKTMIPDFVAKDPKKQPIWEITGAEFTKHDVHTADGISIRFPRVTKIRDDKDWKTATNLKELNKLYTNSKENPDVSMLVKGLDNSSSQSSKDVKLKRKLEEDTDSDDKISTPKKKKVANQTTNVKEVKGVDNSSSQSSKDVKLKRELQEDTDSDDKTSTPKKKKVANQTTNVKEENASKPEERTDSKQEESTASKVEDISDDKQLFAGVKVVLADELKKSEHKDIIKQFTKNGGTILSEDESEQATYALHYYNVIREPVLNCSYTIRHLSFEWVKDSIKEGSLMDYKSYTVQWNPDV</sequence>
<feature type="domain" description="PARP-type" evidence="22">
    <location>
        <begin position="12"/>
        <end position="102"/>
    </location>
</feature>
<dbReference type="InterPro" id="IPR036957">
    <property type="entry name" value="Znf_PARP_sf"/>
</dbReference>
<name>A0A9P0CKX3_9CUCU</name>
<dbReference type="InterPro" id="IPR012308">
    <property type="entry name" value="DNA_ligase_ATP-dep_N"/>
</dbReference>
<dbReference type="GO" id="GO:0006302">
    <property type="term" value="P:double-strand break repair"/>
    <property type="evidence" value="ECO:0007669"/>
    <property type="project" value="TreeGrafter"/>
</dbReference>
<keyword evidence="15 19" id="KW-0234">DNA repair</keyword>
<evidence type="ECO:0000256" key="8">
    <source>
        <dbReference type="ARBA" id="ARBA00022741"/>
    </source>
</evidence>
<dbReference type="Gene3D" id="1.10.3260.10">
    <property type="entry name" value="DNA ligase, ATP-dependent, N-terminal domain"/>
    <property type="match status" value="1"/>
</dbReference>
<evidence type="ECO:0000256" key="9">
    <source>
        <dbReference type="ARBA" id="ARBA00022763"/>
    </source>
</evidence>
<evidence type="ECO:0000256" key="13">
    <source>
        <dbReference type="ARBA" id="ARBA00022842"/>
    </source>
</evidence>
<dbReference type="Pfam" id="PF16759">
    <property type="entry name" value="LIG3_BRCT"/>
    <property type="match status" value="1"/>
</dbReference>
<keyword evidence="11" id="KW-0862">Zinc</keyword>
<dbReference type="Gene3D" id="3.30.1490.70">
    <property type="match status" value="1"/>
</dbReference>
<keyword evidence="17" id="KW-0131">Cell cycle</keyword>
<gene>
    <name evidence="25" type="ORF">PSYICH_LOCUS2473</name>
</gene>
<dbReference type="Pfam" id="PF01068">
    <property type="entry name" value="DNA_ligase_A_M"/>
    <property type="match status" value="1"/>
</dbReference>
<protein>
    <recommendedName>
        <fullName evidence="19">DNA ligase</fullName>
        <ecNumber evidence="19">6.5.1.1</ecNumber>
    </recommendedName>
</protein>
<dbReference type="GO" id="GO:0008270">
    <property type="term" value="F:zinc ion binding"/>
    <property type="evidence" value="ECO:0007669"/>
    <property type="project" value="UniProtKB-KW"/>
</dbReference>
<dbReference type="GO" id="GO:0005524">
    <property type="term" value="F:ATP binding"/>
    <property type="evidence" value="ECO:0007669"/>
    <property type="project" value="UniProtKB-KW"/>
</dbReference>
<dbReference type="GO" id="GO:0003677">
    <property type="term" value="F:DNA binding"/>
    <property type="evidence" value="ECO:0007669"/>
    <property type="project" value="InterPro"/>
</dbReference>
<dbReference type="InterPro" id="IPR001357">
    <property type="entry name" value="BRCT_dom"/>
</dbReference>
<organism evidence="25 26">
    <name type="scientific">Psylliodes chrysocephalus</name>
    <dbReference type="NCBI Taxonomy" id="3402493"/>
    <lineage>
        <taxon>Eukaryota</taxon>
        <taxon>Metazoa</taxon>
        <taxon>Ecdysozoa</taxon>
        <taxon>Arthropoda</taxon>
        <taxon>Hexapoda</taxon>
        <taxon>Insecta</taxon>
        <taxon>Pterygota</taxon>
        <taxon>Neoptera</taxon>
        <taxon>Endopterygota</taxon>
        <taxon>Coleoptera</taxon>
        <taxon>Polyphaga</taxon>
        <taxon>Cucujiformia</taxon>
        <taxon>Chrysomeloidea</taxon>
        <taxon>Chrysomelidae</taxon>
        <taxon>Galerucinae</taxon>
        <taxon>Alticini</taxon>
        <taxon>Psylliodes</taxon>
    </lineage>
</organism>
<evidence type="ECO:0000259" key="23">
    <source>
        <dbReference type="PROSITE" id="PS50160"/>
    </source>
</evidence>
<dbReference type="Gene3D" id="3.40.50.10190">
    <property type="entry name" value="BRCT domain"/>
    <property type="match status" value="1"/>
</dbReference>
<comment type="cofactor">
    <cofactor evidence="1">
        <name>Mg(2+)</name>
        <dbReference type="ChEBI" id="CHEBI:18420"/>
    </cofactor>
</comment>
<feature type="region of interest" description="Disordered" evidence="21">
    <location>
        <begin position="109"/>
        <end position="169"/>
    </location>
</feature>
<dbReference type="Gene3D" id="3.30.470.30">
    <property type="entry name" value="DNA ligase/mRNA capping enzyme"/>
    <property type="match status" value="1"/>
</dbReference>
<dbReference type="Pfam" id="PF00645">
    <property type="entry name" value="zf-PARP"/>
    <property type="match status" value="1"/>
</dbReference>
<dbReference type="NCBIfam" id="TIGR00574">
    <property type="entry name" value="dnl1"/>
    <property type="match status" value="1"/>
</dbReference>
<evidence type="ECO:0000256" key="14">
    <source>
        <dbReference type="ARBA" id="ARBA00023172"/>
    </source>
</evidence>
<evidence type="ECO:0000256" key="5">
    <source>
        <dbReference type="ARBA" id="ARBA00022618"/>
    </source>
</evidence>
<evidence type="ECO:0000256" key="11">
    <source>
        <dbReference type="ARBA" id="ARBA00022833"/>
    </source>
</evidence>
<dbReference type="GO" id="GO:0006310">
    <property type="term" value="P:DNA recombination"/>
    <property type="evidence" value="ECO:0007669"/>
    <property type="project" value="UniProtKB-KW"/>
</dbReference>
<evidence type="ECO:0000259" key="24">
    <source>
        <dbReference type="PROSITE" id="PS50172"/>
    </source>
</evidence>
<dbReference type="OrthoDB" id="206088at2759"/>
<dbReference type="PROSITE" id="PS50172">
    <property type="entry name" value="BRCT"/>
    <property type="match status" value="1"/>
</dbReference>
<comment type="subcellular location">
    <subcellularLocation>
        <location evidence="2">Nucleus</location>
    </subcellularLocation>
</comment>
<evidence type="ECO:0000256" key="12">
    <source>
        <dbReference type="ARBA" id="ARBA00022840"/>
    </source>
</evidence>
<feature type="domain" description="ATP-dependent DNA ligase family profile" evidence="23">
    <location>
        <begin position="489"/>
        <end position="623"/>
    </location>
</feature>
<dbReference type="Proteomes" id="UP001153636">
    <property type="component" value="Chromosome 11"/>
</dbReference>
<dbReference type="CDD" id="cd07967">
    <property type="entry name" value="OBF_DNA_ligase_III"/>
    <property type="match status" value="1"/>
</dbReference>
<dbReference type="Gene3D" id="2.40.50.140">
    <property type="entry name" value="Nucleic acid-binding proteins"/>
    <property type="match status" value="1"/>
</dbReference>
<dbReference type="SUPFAM" id="SSF52113">
    <property type="entry name" value="BRCT domain"/>
    <property type="match status" value="1"/>
</dbReference>
<keyword evidence="6" id="KW-0235">DNA replication</keyword>
<dbReference type="PANTHER" id="PTHR45674:SF9">
    <property type="entry name" value="DNA LIGASE 3"/>
    <property type="match status" value="1"/>
</dbReference>
<keyword evidence="8 19" id="KW-0547">Nucleotide-binding</keyword>
<evidence type="ECO:0000256" key="20">
    <source>
        <dbReference type="RuleBase" id="RU004196"/>
    </source>
</evidence>
<keyword evidence="12 19" id="KW-0067">ATP-binding</keyword>
<dbReference type="Pfam" id="PF04675">
    <property type="entry name" value="DNA_ligase_A_N"/>
    <property type="match status" value="1"/>
</dbReference>
<dbReference type="FunFam" id="2.40.50.140:FF:000085">
    <property type="entry name" value="DNA ligase"/>
    <property type="match status" value="1"/>
</dbReference>
<comment type="catalytic activity">
    <reaction evidence="18 19">
        <text>ATP + (deoxyribonucleotide)n-3'-hydroxyl + 5'-phospho-(deoxyribonucleotide)m = (deoxyribonucleotide)n+m + AMP + diphosphate.</text>
        <dbReference type="EC" id="6.5.1.1"/>
    </reaction>
</comment>
<dbReference type="SUPFAM" id="SSF50249">
    <property type="entry name" value="Nucleic acid-binding proteins"/>
    <property type="match status" value="1"/>
</dbReference>
<keyword evidence="16" id="KW-0539">Nucleus</keyword>
<dbReference type="InterPro" id="IPR036420">
    <property type="entry name" value="BRCT_dom_sf"/>
</dbReference>
<dbReference type="InterPro" id="IPR012310">
    <property type="entry name" value="DNA_ligase_ATP-dep_cent"/>
</dbReference>
<keyword evidence="4 19" id="KW-0436">Ligase</keyword>